<evidence type="ECO:0000313" key="2">
    <source>
        <dbReference type="EMBL" id="CAL1578667.1"/>
    </source>
</evidence>
<name>A0AAV2JST8_KNICA</name>
<feature type="compositionally biased region" description="Polar residues" evidence="1">
    <location>
        <begin position="202"/>
        <end position="216"/>
    </location>
</feature>
<dbReference type="EMBL" id="OZ035835">
    <property type="protein sequence ID" value="CAL1578667.1"/>
    <property type="molecule type" value="Genomic_DNA"/>
</dbReference>
<proteinExistence type="predicted"/>
<feature type="compositionally biased region" description="Polar residues" evidence="1">
    <location>
        <begin position="21"/>
        <end position="35"/>
    </location>
</feature>
<feature type="compositionally biased region" description="Basic residues" evidence="1">
    <location>
        <begin position="123"/>
        <end position="132"/>
    </location>
</feature>
<feature type="compositionally biased region" description="Polar residues" evidence="1">
    <location>
        <begin position="58"/>
        <end position="74"/>
    </location>
</feature>
<reference evidence="2 3" key="1">
    <citation type="submission" date="2024-04" db="EMBL/GenBank/DDBJ databases">
        <authorList>
            <person name="Waldvogel A.-M."/>
            <person name="Schoenle A."/>
        </authorList>
    </citation>
    <scope>NUCLEOTIDE SEQUENCE [LARGE SCALE GENOMIC DNA]</scope>
</reference>
<keyword evidence="3" id="KW-1185">Reference proteome</keyword>
<dbReference type="Proteomes" id="UP001497482">
    <property type="component" value="Chromosome 13"/>
</dbReference>
<sequence>MRVHCAGRGRDYTGAGRGEKSTQVPQNWKGESSPVQEDGGEVSGGESPQVLDRRCSGVESTQVQTEESVHQVQTGRRDGCQEVRSTGAGRRVSTHGRRRGVEGRGSKVQTGGAEYTGADGGGRVHRCRRWREYHRADGGESVRRRRSPQVQTVGADGGESSTGQTEDERVRRRESTRCRRRREYTGADRGRGEESQRMRTGGESTQVQTGAESTQVRTRREYTGFADGGERSFRRRESQVQSEERVHWCSQGREYTGADGGERESTQVQTGDESKQVQTEEESTQVQTEERRCQEERVTCVAEDGREYHRCRRGAVKSGTTGATGERVHRFRRG</sequence>
<gene>
    <name evidence="2" type="ORF">KC01_LOCUS9789</name>
</gene>
<feature type="compositionally biased region" description="Basic and acidic residues" evidence="1">
    <location>
        <begin position="218"/>
        <end position="247"/>
    </location>
</feature>
<feature type="compositionally biased region" description="Basic and acidic residues" evidence="1">
    <location>
        <begin position="133"/>
        <end position="142"/>
    </location>
</feature>
<evidence type="ECO:0000313" key="3">
    <source>
        <dbReference type="Proteomes" id="UP001497482"/>
    </source>
</evidence>
<dbReference type="AlphaFoldDB" id="A0AAV2JST8"/>
<feature type="compositionally biased region" description="Basic and acidic residues" evidence="1">
    <location>
        <begin position="166"/>
        <end position="197"/>
    </location>
</feature>
<accession>A0AAV2JST8</accession>
<feature type="region of interest" description="Disordered" evidence="1">
    <location>
        <begin position="1"/>
        <end position="290"/>
    </location>
</feature>
<protein>
    <submittedName>
        <fullName evidence="2">Uncharacterized protein</fullName>
    </submittedName>
</protein>
<evidence type="ECO:0000256" key="1">
    <source>
        <dbReference type="SAM" id="MobiDB-lite"/>
    </source>
</evidence>
<organism evidence="2 3">
    <name type="scientific">Knipowitschia caucasica</name>
    <name type="common">Caucasian dwarf goby</name>
    <name type="synonym">Pomatoschistus caucasicus</name>
    <dbReference type="NCBI Taxonomy" id="637954"/>
    <lineage>
        <taxon>Eukaryota</taxon>
        <taxon>Metazoa</taxon>
        <taxon>Chordata</taxon>
        <taxon>Craniata</taxon>
        <taxon>Vertebrata</taxon>
        <taxon>Euteleostomi</taxon>
        <taxon>Actinopterygii</taxon>
        <taxon>Neopterygii</taxon>
        <taxon>Teleostei</taxon>
        <taxon>Neoteleostei</taxon>
        <taxon>Acanthomorphata</taxon>
        <taxon>Gobiaria</taxon>
        <taxon>Gobiiformes</taxon>
        <taxon>Gobioidei</taxon>
        <taxon>Gobiidae</taxon>
        <taxon>Gobiinae</taxon>
        <taxon>Knipowitschia</taxon>
    </lineage>
</organism>